<evidence type="ECO:0000256" key="2">
    <source>
        <dbReference type="ARBA" id="ARBA00022679"/>
    </source>
</evidence>
<dbReference type="SUPFAM" id="SSF51161">
    <property type="entry name" value="Trimeric LpxA-like enzymes"/>
    <property type="match status" value="1"/>
</dbReference>
<dbReference type="AlphaFoldDB" id="A0A0R1ZHV5"/>
<reference evidence="4 5" key="1">
    <citation type="journal article" date="2015" name="Genome Announc.">
        <title>Expanding the biotechnology potential of lactobacilli through comparative genomics of 213 strains and associated genera.</title>
        <authorList>
            <person name="Sun Z."/>
            <person name="Harris H.M."/>
            <person name="McCann A."/>
            <person name="Guo C."/>
            <person name="Argimon S."/>
            <person name="Zhang W."/>
            <person name="Yang X."/>
            <person name="Jeffery I.B."/>
            <person name="Cooney J.C."/>
            <person name="Kagawa T.F."/>
            <person name="Liu W."/>
            <person name="Song Y."/>
            <person name="Salvetti E."/>
            <person name="Wrobel A."/>
            <person name="Rasinkangas P."/>
            <person name="Parkhill J."/>
            <person name="Rea M.C."/>
            <person name="O'Sullivan O."/>
            <person name="Ritari J."/>
            <person name="Douillard F.P."/>
            <person name="Paul Ross R."/>
            <person name="Yang R."/>
            <person name="Briner A.E."/>
            <person name="Felis G.E."/>
            <person name="de Vos W.M."/>
            <person name="Barrangou R."/>
            <person name="Klaenhammer T.R."/>
            <person name="Caufield P.W."/>
            <person name="Cui Y."/>
            <person name="Zhang H."/>
            <person name="O'Toole P.W."/>
        </authorList>
    </citation>
    <scope>NUCLEOTIDE SEQUENCE [LARGE SCALE GENOMIC DNA]</scope>
    <source>
        <strain evidence="4 5">DSM 20505</strain>
    </source>
</reference>
<sequence length="185" mass="19945">MNLDKLINAGPISWSGETAKAVDAIVSTTTNHLVQLNQAQTDDERRIQLAAILGYPLPEGTSLNPPFQTDFGRHTQLGKNVFINRDCFFVDLGGITLEDNVLLGPRVTLISVNHNEVPAHRRDLVLKSVHIKRGAWLGANVTVVPGVTIGENAIVAAGAVVTKDVPDNTMVGGVPTKFIRNIHTN</sequence>
<dbReference type="InterPro" id="IPR018357">
    <property type="entry name" value="Hexapep_transf_CS"/>
</dbReference>
<dbReference type="Gene3D" id="2.160.10.10">
    <property type="entry name" value="Hexapeptide repeat proteins"/>
    <property type="match status" value="1"/>
</dbReference>
<proteinExistence type="inferred from homology"/>
<dbReference type="PANTHER" id="PTHR23416:SF23">
    <property type="entry name" value="ACETYLTRANSFERASE C18B11.09C-RELATED"/>
    <property type="match status" value="1"/>
</dbReference>
<name>A0A0R1ZHV5_9LACO</name>
<dbReference type="GO" id="GO:0008374">
    <property type="term" value="F:O-acyltransferase activity"/>
    <property type="evidence" value="ECO:0007669"/>
    <property type="project" value="TreeGrafter"/>
</dbReference>
<dbReference type="PANTHER" id="PTHR23416">
    <property type="entry name" value="SIALIC ACID SYNTHASE-RELATED"/>
    <property type="match status" value="1"/>
</dbReference>
<dbReference type="InterPro" id="IPR051159">
    <property type="entry name" value="Hexapeptide_acetyltransf"/>
</dbReference>
<dbReference type="PATRIC" id="fig|1291052.5.peg.292"/>
<comment type="similarity">
    <text evidence="1">Belongs to the transferase hexapeptide repeat family.</text>
</comment>
<dbReference type="Pfam" id="PF00132">
    <property type="entry name" value="Hexapep"/>
    <property type="match status" value="1"/>
</dbReference>
<evidence type="ECO:0000256" key="3">
    <source>
        <dbReference type="ARBA" id="ARBA00022737"/>
    </source>
</evidence>
<dbReference type="InterPro" id="IPR011004">
    <property type="entry name" value="Trimer_LpxA-like_sf"/>
</dbReference>
<dbReference type="Proteomes" id="UP000051679">
    <property type="component" value="Unassembled WGS sequence"/>
</dbReference>
<evidence type="ECO:0000313" key="5">
    <source>
        <dbReference type="Proteomes" id="UP000051679"/>
    </source>
</evidence>
<keyword evidence="3" id="KW-0677">Repeat</keyword>
<dbReference type="STRING" id="1291052.FC18_GL000283"/>
<dbReference type="EMBL" id="AYYO01000055">
    <property type="protein sequence ID" value="KRM54478.1"/>
    <property type="molecule type" value="Genomic_DNA"/>
</dbReference>
<dbReference type="InterPro" id="IPR001451">
    <property type="entry name" value="Hexapep"/>
</dbReference>
<accession>A0A0R1ZHV5</accession>
<dbReference type="PROSITE" id="PS00101">
    <property type="entry name" value="HEXAPEP_TRANSFERASES"/>
    <property type="match status" value="1"/>
</dbReference>
<dbReference type="OrthoDB" id="9812571at2"/>
<comment type="caution">
    <text evidence="4">The sequence shown here is derived from an EMBL/GenBank/DDBJ whole genome shotgun (WGS) entry which is preliminary data.</text>
</comment>
<gene>
    <name evidence="4" type="ORF">FC18_GL000283</name>
</gene>
<evidence type="ECO:0000256" key="1">
    <source>
        <dbReference type="ARBA" id="ARBA00007274"/>
    </source>
</evidence>
<dbReference type="RefSeq" id="WP_054676991.1">
    <property type="nucleotide sequence ID" value="NZ_AYYO01000055.1"/>
</dbReference>
<organism evidence="4 5">
    <name type="scientific">Lacticaseibacillus sharpeae JCM 1186 = DSM 20505</name>
    <dbReference type="NCBI Taxonomy" id="1291052"/>
    <lineage>
        <taxon>Bacteria</taxon>
        <taxon>Bacillati</taxon>
        <taxon>Bacillota</taxon>
        <taxon>Bacilli</taxon>
        <taxon>Lactobacillales</taxon>
        <taxon>Lactobacillaceae</taxon>
        <taxon>Lacticaseibacillus</taxon>
    </lineage>
</organism>
<protein>
    <submittedName>
        <fullName evidence="4">Isoleucine patch superfamily acetyltransferase</fullName>
    </submittedName>
</protein>
<keyword evidence="5" id="KW-1185">Reference proteome</keyword>
<keyword evidence="2 4" id="KW-0808">Transferase</keyword>
<evidence type="ECO:0000313" key="4">
    <source>
        <dbReference type="EMBL" id="KRM54478.1"/>
    </source>
</evidence>